<dbReference type="Gene3D" id="2.30.30.60">
    <property type="match status" value="1"/>
</dbReference>
<dbReference type="Pfam" id="PF00924">
    <property type="entry name" value="MS_channel_2nd"/>
    <property type="match status" value="1"/>
</dbReference>
<evidence type="ECO:0000313" key="11">
    <source>
        <dbReference type="EMBL" id="NBI35234.1"/>
    </source>
</evidence>
<dbReference type="AlphaFoldDB" id="A0A7C9JFB6"/>
<comment type="similarity">
    <text evidence="2">Belongs to the MscS (TC 1.A.23) family.</text>
</comment>
<dbReference type="PANTHER" id="PTHR30566:SF5">
    <property type="entry name" value="MECHANOSENSITIVE ION CHANNEL PROTEIN 1, MITOCHONDRIAL-RELATED"/>
    <property type="match status" value="1"/>
</dbReference>
<dbReference type="InterPro" id="IPR006685">
    <property type="entry name" value="MscS_channel_2nd"/>
</dbReference>
<evidence type="ECO:0000259" key="9">
    <source>
        <dbReference type="Pfam" id="PF00924"/>
    </source>
</evidence>
<gene>
    <name evidence="11" type="ORF">D1639_09395</name>
</gene>
<dbReference type="GO" id="GO:0005886">
    <property type="term" value="C:plasma membrane"/>
    <property type="evidence" value="ECO:0007669"/>
    <property type="project" value="UniProtKB-SubCell"/>
</dbReference>
<evidence type="ECO:0000256" key="6">
    <source>
        <dbReference type="ARBA" id="ARBA00023136"/>
    </source>
</evidence>
<evidence type="ECO:0000256" key="3">
    <source>
        <dbReference type="ARBA" id="ARBA00022475"/>
    </source>
</evidence>
<comment type="caution">
    <text evidence="11">The sequence shown here is derived from an EMBL/GenBank/DDBJ whole genome shotgun (WGS) entry which is preliminary data.</text>
</comment>
<evidence type="ECO:0000259" key="10">
    <source>
        <dbReference type="Pfam" id="PF21088"/>
    </source>
</evidence>
<reference evidence="11" key="1">
    <citation type="submission" date="2018-08" db="EMBL/GenBank/DDBJ databases">
        <title>Murine metabolic-syndrome-specific gut microbial biobank.</title>
        <authorList>
            <person name="Liu C."/>
        </authorList>
    </citation>
    <scope>NUCLEOTIDE SEQUENCE [LARGE SCALE GENOMIC DNA]</scope>
    <source>
        <strain evidence="11">Z82</strain>
    </source>
</reference>
<protein>
    <submittedName>
        <fullName evidence="11">Mechanosensitive ion channel family protein</fullName>
    </submittedName>
</protein>
<evidence type="ECO:0000256" key="2">
    <source>
        <dbReference type="ARBA" id="ARBA00008017"/>
    </source>
</evidence>
<feature type="transmembrane region" description="Helical" evidence="8">
    <location>
        <begin position="16"/>
        <end position="37"/>
    </location>
</feature>
<dbReference type="InterPro" id="IPR010920">
    <property type="entry name" value="LSM_dom_sf"/>
</dbReference>
<feature type="region of interest" description="Disordered" evidence="7">
    <location>
        <begin position="280"/>
        <end position="302"/>
    </location>
</feature>
<organism evidence="11">
    <name type="scientific">Muribaculaceae bacterium Z82</name>
    <dbReference type="NCBI Taxonomy" id="2304548"/>
    <lineage>
        <taxon>Bacteria</taxon>
        <taxon>Pseudomonadati</taxon>
        <taxon>Bacteroidota</taxon>
        <taxon>Bacteroidia</taxon>
        <taxon>Bacteroidales</taxon>
        <taxon>Muribaculaceae</taxon>
    </lineage>
</organism>
<keyword evidence="5 8" id="KW-1133">Transmembrane helix</keyword>
<dbReference type="Gene3D" id="1.10.287.1260">
    <property type="match status" value="1"/>
</dbReference>
<dbReference type="SUPFAM" id="SSF82861">
    <property type="entry name" value="Mechanosensitive channel protein MscS (YggB), transmembrane region"/>
    <property type="match status" value="1"/>
</dbReference>
<feature type="compositionally biased region" description="Basic and acidic residues" evidence="7">
    <location>
        <begin position="292"/>
        <end position="302"/>
    </location>
</feature>
<proteinExistence type="inferred from homology"/>
<keyword evidence="3" id="KW-1003">Cell membrane</keyword>
<evidence type="ECO:0000256" key="1">
    <source>
        <dbReference type="ARBA" id="ARBA00004651"/>
    </source>
</evidence>
<comment type="subcellular location">
    <subcellularLocation>
        <location evidence="1">Cell membrane</location>
        <topology evidence="1">Multi-pass membrane protein</topology>
    </subcellularLocation>
</comment>
<dbReference type="Pfam" id="PF21088">
    <property type="entry name" value="MS_channel_1st"/>
    <property type="match status" value="1"/>
</dbReference>
<evidence type="ECO:0000256" key="5">
    <source>
        <dbReference type="ARBA" id="ARBA00022989"/>
    </source>
</evidence>
<feature type="domain" description="Mechanosensitive ion channel transmembrane helices 2/3" evidence="10">
    <location>
        <begin position="62"/>
        <end position="103"/>
    </location>
</feature>
<keyword evidence="4 8" id="KW-0812">Transmembrane</keyword>
<accession>A0A7C9JFB6</accession>
<name>A0A7C9JFB6_9BACT</name>
<evidence type="ECO:0000256" key="7">
    <source>
        <dbReference type="SAM" id="MobiDB-lite"/>
    </source>
</evidence>
<dbReference type="GO" id="GO:0008381">
    <property type="term" value="F:mechanosensitive monoatomic ion channel activity"/>
    <property type="evidence" value="ECO:0007669"/>
    <property type="project" value="UniProtKB-ARBA"/>
</dbReference>
<evidence type="ECO:0000256" key="4">
    <source>
        <dbReference type="ARBA" id="ARBA00022692"/>
    </source>
</evidence>
<dbReference type="InterPro" id="IPR023408">
    <property type="entry name" value="MscS_beta-dom_sf"/>
</dbReference>
<dbReference type="PANTHER" id="PTHR30566">
    <property type="entry name" value="YNAI-RELATED MECHANOSENSITIVE ION CHANNEL"/>
    <property type="match status" value="1"/>
</dbReference>
<dbReference type="EMBL" id="QWKH01000090">
    <property type="protein sequence ID" value="NBI35234.1"/>
    <property type="molecule type" value="Genomic_DNA"/>
</dbReference>
<evidence type="ECO:0000256" key="8">
    <source>
        <dbReference type="SAM" id="Phobius"/>
    </source>
</evidence>
<sequence length="327" mass="35694">MESLMQHIETIIHTDWMLTALAVVVILAITAVASRIATHAIRKIMSFNKQKNLPASSIFVNLARATIWVLGVCIMLSTCFNVNVSAAIAALGVGGIAISLGAQDTLANLIGGLQLTLFQIVKPGDNITVGTVTGKILDITWRHTRLKNSDGDIIIVPNKMMNTSTLVKTDPAGFIELSVMLSVFNNLDTVAQAIEEVALHEASQVGPVEEVPHLYFTKIIDDAVVGVLEVKMTKQEYVDDATDRIVRAIAPLTRQETALQSSQDQIGALKDFMDNYEAEEKKATTRKRARRTAADKRQPRSAEWKVLHKLRLKPVKESAARKGSSGS</sequence>
<feature type="domain" description="Mechanosensitive ion channel MscS" evidence="9">
    <location>
        <begin position="104"/>
        <end position="165"/>
    </location>
</feature>
<dbReference type="InterPro" id="IPR049142">
    <property type="entry name" value="MS_channel_1st"/>
</dbReference>
<dbReference type="SUPFAM" id="SSF50182">
    <property type="entry name" value="Sm-like ribonucleoproteins"/>
    <property type="match status" value="1"/>
</dbReference>
<dbReference type="InterPro" id="IPR011014">
    <property type="entry name" value="MscS_channel_TM-2"/>
</dbReference>
<feature type="transmembrane region" description="Helical" evidence="8">
    <location>
        <begin position="58"/>
        <end position="78"/>
    </location>
</feature>
<keyword evidence="6 8" id="KW-0472">Membrane</keyword>